<dbReference type="SUPFAM" id="SSF53474">
    <property type="entry name" value="alpha/beta-Hydrolases"/>
    <property type="match status" value="1"/>
</dbReference>
<evidence type="ECO:0000256" key="1">
    <source>
        <dbReference type="ARBA" id="ARBA00007169"/>
    </source>
</evidence>
<protein>
    <submittedName>
        <fullName evidence="3">Thioesterase</fullName>
    </submittedName>
</protein>
<name>A0A0F7G0A7_9ACTN</name>
<dbReference type="Gene3D" id="3.40.50.1820">
    <property type="entry name" value="alpha/beta hydrolase"/>
    <property type="match status" value="1"/>
</dbReference>
<dbReference type="EMBL" id="CP009922">
    <property type="protein sequence ID" value="AKG46645.1"/>
    <property type="molecule type" value="Genomic_DNA"/>
</dbReference>
<reference evidence="3" key="1">
    <citation type="submission" date="2019-08" db="EMBL/GenBank/DDBJ databases">
        <title>Complete genome sequence of a mangrove-derived Streptomyces xiamenensis.</title>
        <authorList>
            <person name="Xu J."/>
        </authorList>
    </citation>
    <scope>NUCLEOTIDE SEQUENCE</scope>
    <source>
        <strain evidence="3">318</strain>
    </source>
</reference>
<evidence type="ECO:0000259" key="2">
    <source>
        <dbReference type="Pfam" id="PF00975"/>
    </source>
</evidence>
<comment type="similarity">
    <text evidence="1">Belongs to the thioesterase family.</text>
</comment>
<organism evidence="3 4">
    <name type="scientific">Streptomyces xiamenensis</name>
    <dbReference type="NCBI Taxonomy" id="408015"/>
    <lineage>
        <taxon>Bacteria</taxon>
        <taxon>Bacillati</taxon>
        <taxon>Actinomycetota</taxon>
        <taxon>Actinomycetes</taxon>
        <taxon>Kitasatosporales</taxon>
        <taxon>Streptomycetaceae</taxon>
        <taxon>Streptomyces</taxon>
    </lineage>
</organism>
<proteinExistence type="inferred from homology"/>
<dbReference type="Proteomes" id="UP000034034">
    <property type="component" value="Chromosome"/>
</dbReference>
<dbReference type="STRING" id="408015.SXIM_52610"/>
<keyword evidence="4" id="KW-1185">Reference proteome</keyword>
<dbReference type="KEGG" id="sxi:SXIM_52610"/>
<dbReference type="PATRIC" id="fig|408015.6.peg.5326"/>
<dbReference type="GO" id="GO:0008610">
    <property type="term" value="P:lipid biosynthetic process"/>
    <property type="evidence" value="ECO:0007669"/>
    <property type="project" value="TreeGrafter"/>
</dbReference>
<dbReference type="InterPro" id="IPR012223">
    <property type="entry name" value="TEII"/>
</dbReference>
<gene>
    <name evidence="3" type="ORF">SXIM_52610</name>
</gene>
<feature type="domain" description="Thioesterase" evidence="2">
    <location>
        <begin position="18"/>
        <end position="237"/>
    </location>
</feature>
<evidence type="ECO:0000313" key="3">
    <source>
        <dbReference type="EMBL" id="AKG46645.1"/>
    </source>
</evidence>
<dbReference type="PANTHER" id="PTHR11487">
    <property type="entry name" value="THIOESTERASE"/>
    <property type="match status" value="1"/>
</dbReference>
<dbReference type="HOGENOM" id="CLU_070456_1_2_11"/>
<dbReference type="Pfam" id="PF00975">
    <property type="entry name" value="Thioesterase"/>
    <property type="match status" value="1"/>
</dbReference>
<dbReference type="PANTHER" id="PTHR11487:SF0">
    <property type="entry name" value="S-ACYL FATTY ACID SYNTHASE THIOESTERASE, MEDIUM CHAIN"/>
    <property type="match status" value="1"/>
</dbReference>
<dbReference type="InterPro" id="IPR029058">
    <property type="entry name" value="AB_hydrolase_fold"/>
</dbReference>
<accession>A0A0F7G0A7</accession>
<dbReference type="InterPro" id="IPR001031">
    <property type="entry name" value="Thioesterase"/>
</dbReference>
<dbReference type="AlphaFoldDB" id="A0A0F7G0A7"/>
<sequence length="252" mass="27203">MTSDWLYVPHPATAPTHRLVCLPHAGGGPNFYRRWGPSLGASVELQIVHYPGREMRLDEPLIDDPGWLSERIAGELARTERPGVATLLFGHSMGALLAHRVACVFPVARLILSACAPPTPASDRPRPASRTDAELLAALREQGGTSDAVLADRDLMEMLLPILRNDYLLVDRARATGAPPVAVPVTAVGGDKDASAAPAQIAGWEKLTTGAFEQFTLPGGHFYLMERQEEFLELLRARARPAADTAVPPSPR</sequence>
<evidence type="ECO:0000313" key="4">
    <source>
        <dbReference type="Proteomes" id="UP000034034"/>
    </source>
</evidence>
<dbReference type="RefSeq" id="WP_046725254.1">
    <property type="nucleotide sequence ID" value="NZ_CP009922.3"/>
</dbReference>